<evidence type="ECO:0000313" key="2">
    <source>
        <dbReference type="Proteomes" id="UP000241986"/>
    </source>
</evidence>
<comment type="caution">
    <text evidence="1">The sequence shown here is derived from an EMBL/GenBank/DDBJ whole genome shotgun (WGS) entry which is preliminary data.</text>
</comment>
<sequence length="91" mass="10191">MELMEMQKTLAGYAKEMGMGNISLDELINSHRELRARNIQSLAGLTEEIKMARQQSAELTAKELAAKGWLSIESLKEMTFGEIVEMIESAD</sequence>
<protein>
    <submittedName>
        <fullName evidence="1">Uncharacterized protein</fullName>
    </submittedName>
</protein>
<evidence type="ECO:0000313" key="1">
    <source>
        <dbReference type="EMBL" id="PTH79093.1"/>
    </source>
</evidence>
<name>A0A2T4MWY2_AERVE</name>
<accession>A0A2T4MWY2</accession>
<reference evidence="1 2" key="1">
    <citation type="submission" date="2018-03" db="EMBL/GenBank/DDBJ databases">
        <title>Aeromonas veronii whole genome sequencing and analysis.</title>
        <authorList>
            <person name="Xie H."/>
            <person name="Liu T."/>
            <person name="Wang K."/>
        </authorList>
    </citation>
    <scope>NUCLEOTIDE SEQUENCE [LARGE SCALE GENOMIC DNA]</scope>
    <source>
        <strain evidence="1 2">XH.VA.1</strain>
    </source>
</reference>
<dbReference type="EMBL" id="PZKL01000045">
    <property type="protein sequence ID" value="PTH79093.1"/>
    <property type="molecule type" value="Genomic_DNA"/>
</dbReference>
<dbReference type="Proteomes" id="UP000241986">
    <property type="component" value="Unassembled WGS sequence"/>
</dbReference>
<gene>
    <name evidence="1" type="ORF">DAA48_21890</name>
</gene>
<dbReference type="AlphaFoldDB" id="A0A2T4MWY2"/>
<proteinExistence type="predicted"/>
<organism evidence="1 2">
    <name type="scientific">Aeromonas veronii</name>
    <dbReference type="NCBI Taxonomy" id="654"/>
    <lineage>
        <taxon>Bacteria</taxon>
        <taxon>Pseudomonadati</taxon>
        <taxon>Pseudomonadota</taxon>
        <taxon>Gammaproteobacteria</taxon>
        <taxon>Aeromonadales</taxon>
        <taxon>Aeromonadaceae</taxon>
        <taxon>Aeromonas</taxon>
    </lineage>
</organism>